<name>A0A4Y9VNR9_9PROT</name>
<accession>A0A4Y9VNR9</accession>
<dbReference type="Pfam" id="PF05114">
    <property type="entry name" value="MbnB_TglH_ChrH"/>
    <property type="match status" value="1"/>
</dbReference>
<protein>
    <submittedName>
        <fullName evidence="1">Uncharacterized protein</fullName>
    </submittedName>
</protein>
<evidence type="ECO:0000313" key="1">
    <source>
        <dbReference type="EMBL" id="TFW70353.1"/>
    </source>
</evidence>
<dbReference type="NCBIfam" id="NF003818">
    <property type="entry name" value="PRK05409.1"/>
    <property type="match status" value="1"/>
</dbReference>
<dbReference type="Proteomes" id="UP000297706">
    <property type="component" value="Unassembled WGS sequence"/>
</dbReference>
<reference evidence="1 2" key="1">
    <citation type="submission" date="2018-02" db="EMBL/GenBank/DDBJ databases">
        <title>A novel lanthanide dependent methylotroph, Methylotenera sp. La3113.</title>
        <authorList>
            <person name="Lv H."/>
            <person name="Tani A."/>
        </authorList>
    </citation>
    <scope>NUCLEOTIDE SEQUENCE [LARGE SCALE GENOMIC DNA]</scope>
    <source>
        <strain evidence="1 2">La3113</strain>
    </source>
</reference>
<dbReference type="OrthoDB" id="9763101at2"/>
<dbReference type="SUPFAM" id="SSF51658">
    <property type="entry name" value="Xylose isomerase-like"/>
    <property type="match status" value="1"/>
</dbReference>
<dbReference type="InterPro" id="IPR036237">
    <property type="entry name" value="Xyl_isomerase-like_sf"/>
</dbReference>
<comment type="caution">
    <text evidence="1">The sequence shown here is derived from an EMBL/GenBank/DDBJ whole genome shotgun (WGS) entry which is preliminary data.</text>
</comment>
<dbReference type="RefSeq" id="WP_135278598.1">
    <property type="nucleotide sequence ID" value="NZ_PQVH01000013.1"/>
</dbReference>
<dbReference type="PANTHER" id="PTHR42194:SF1">
    <property type="entry name" value="UPF0276 PROTEIN HI_1600"/>
    <property type="match status" value="1"/>
</dbReference>
<dbReference type="AlphaFoldDB" id="A0A4Y9VNR9"/>
<organism evidence="1 2">
    <name type="scientific">Methylotenera oryzisoli</name>
    <dbReference type="NCBI Taxonomy" id="2080758"/>
    <lineage>
        <taxon>Bacteria</taxon>
        <taxon>Pseudomonadati</taxon>
        <taxon>Pseudomonadota</taxon>
        <taxon>Betaproteobacteria</taxon>
        <taxon>Nitrosomonadales</taxon>
        <taxon>Methylophilaceae</taxon>
        <taxon>Methylotenera</taxon>
    </lineage>
</organism>
<proteinExistence type="predicted"/>
<keyword evidence="2" id="KW-1185">Reference proteome</keyword>
<sequence length="303" mass="34090">MMNRSPIHGAGLGLKRELIPQIQSLDNQTLISNLQFVEIAPENWIDAGSKASKQLDWFAARYPIVCHGLCLSLGGISPLNIDFLQQVKQFLNQYDIDIYTEHLSYCTDGYQGKQGYLYDLLPIPFTEEAVHYVAKRIRQTQDILGRRIGIENASFYAAAPISEMSELTFLNAVLSEADCLLHLDINNIYVNSVNFNFDAPSFLRGIPHERIIYSHIAGHYQQSPDLLIDTHGEDVIDPVWALLKDAYDLFGVFPTLLERDSNIPTLGTLIHEVNKIADLQRQAIPRPSKLDGNRPTPLTISIS</sequence>
<dbReference type="InterPro" id="IPR007801">
    <property type="entry name" value="MbnB/TglH/ChrH"/>
</dbReference>
<dbReference type="PANTHER" id="PTHR42194">
    <property type="entry name" value="UPF0276 PROTEIN HI_1600"/>
    <property type="match status" value="1"/>
</dbReference>
<dbReference type="EMBL" id="PQVH01000013">
    <property type="protein sequence ID" value="TFW70353.1"/>
    <property type="molecule type" value="Genomic_DNA"/>
</dbReference>
<dbReference type="Gene3D" id="3.20.20.150">
    <property type="entry name" value="Divalent-metal-dependent TIM barrel enzymes"/>
    <property type="match status" value="1"/>
</dbReference>
<gene>
    <name evidence="1" type="ORF">C3Y98_10815</name>
</gene>
<evidence type="ECO:0000313" key="2">
    <source>
        <dbReference type="Proteomes" id="UP000297706"/>
    </source>
</evidence>